<evidence type="ECO:0000313" key="1">
    <source>
        <dbReference type="EMBL" id="MFC4477956.1"/>
    </source>
</evidence>
<name>A0ABV8ZDZ7_9FLAO</name>
<dbReference type="EMBL" id="JBHSFY010000007">
    <property type="protein sequence ID" value="MFC4477956.1"/>
    <property type="molecule type" value="Genomic_DNA"/>
</dbReference>
<reference evidence="2" key="1">
    <citation type="journal article" date="2019" name="Int. J. Syst. Evol. Microbiol.">
        <title>The Global Catalogue of Microorganisms (GCM) 10K type strain sequencing project: providing services to taxonomists for standard genome sequencing and annotation.</title>
        <authorList>
            <consortium name="The Broad Institute Genomics Platform"/>
            <consortium name="The Broad Institute Genome Sequencing Center for Infectious Disease"/>
            <person name="Wu L."/>
            <person name="Ma J."/>
        </authorList>
    </citation>
    <scope>NUCLEOTIDE SEQUENCE [LARGE SCALE GENOMIC DNA]</scope>
    <source>
        <strain evidence="2">NBRC 103627</strain>
    </source>
</reference>
<sequence length="144" mass="16923">MMKKVILLFSLVFIYSCTIDEILENSNQGMEIGNGDDVYADYLSKDITPPSWIIGTWINPQGKELKFTKNDIVFGSEEYNTVQRDVFYYLFRKKDAEIFQTKTDTTYYLQYKESASDQKKYNFIKISDTLMESTKLFKGIYTKK</sequence>
<accession>A0ABV8ZDZ7</accession>
<evidence type="ECO:0008006" key="3">
    <source>
        <dbReference type="Google" id="ProtNLM"/>
    </source>
</evidence>
<dbReference type="Proteomes" id="UP001596003">
    <property type="component" value="Unassembled WGS sequence"/>
</dbReference>
<gene>
    <name evidence="1" type="ORF">ACFO3N_12850</name>
</gene>
<dbReference type="PROSITE" id="PS51257">
    <property type="entry name" value="PROKAR_LIPOPROTEIN"/>
    <property type="match status" value="1"/>
</dbReference>
<proteinExistence type="predicted"/>
<keyword evidence="2" id="KW-1185">Reference proteome</keyword>
<evidence type="ECO:0000313" key="2">
    <source>
        <dbReference type="Proteomes" id="UP001596003"/>
    </source>
</evidence>
<dbReference type="RefSeq" id="WP_379798287.1">
    <property type="nucleotide sequence ID" value="NZ_JBHSFY010000007.1"/>
</dbReference>
<organism evidence="1 2">
    <name type="scientific">Flavobacterium chungangensis</name>
    <dbReference type="NCBI Taxonomy" id="2708132"/>
    <lineage>
        <taxon>Bacteria</taxon>
        <taxon>Pseudomonadati</taxon>
        <taxon>Bacteroidota</taxon>
        <taxon>Flavobacteriia</taxon>
        <taxon>Flavobacteriales</taxon>
        <taxon>Flavobacteriaceae</taxon>
        <taxon>Flavobacterium</taxon>
    </lineage>
</organism>
<protein>
    <recommendedName>
        <fullName evidence="3">DUF4488 domain-containing protein</fullName>
    </recommendedName>
</protein>
<comment type="caution">
    <text evidence="1">The sequence shown here is derived from an EMBL/GenBank/DDBJ whole genome shotgun (WGS) entry which is preliminary data.</text>
</comment>